<dbReference type="EMBL" id="BAABLD010000017">
    <property type="protein sequence ID" value="GAA5172240.1"/>
    <property type="molecule type" value="Genomic_DNA"/>
</dbReference>
<protein>
    <recommendedName>
        <fullName evidence="3">Pectate lyase</fullName>
    </recommendedName>
</protein>
<dbReference type="InterPro" id="IPR012334">
    <property type="entry name" value="Pectin_lyas_fold"/>
</dbReference>
<gene>
    <name evidence="1" type="ORF">GCM10025770_38100</name>
</gene>
<evidence type="ECO:0008006" key="3">
    <source>
        <dbReference type="Google" id="ProtNLM"/>
    </source>
</evidence>
<dbReference type="PANTHER" id="PTHR31683:SF18">
    <property type="entry name" value="PECTATE LYASE 21-RELATED"/>
    <property type="match status" value="1"/>
</dbReference>
<sequence length="478" mass="52168">MSRYNLRGFATLPGDSTSGLLAGGVSGGGVIAETDAAYAKVRTPLELANALVAANKKGTIKVIEIMNDLNLGWNEIGAEVQNLASTPFTAAAAPKLHPVLLKSGVSSMQISPKAGGLTIFSANGATIRHANWSIRNTHNIIIRNLKFDELWEWDEASNGHYDKNNWDFFTIGVGGGRVHHVWIDHCTFTKSYDGIIDTKGGASNITYSWNTYIGDDGETNPNSFVRQQVNALEASKSSYPMYNFLRTRGFSVEDIVKILQGPDKTQAIGELSKDSSNPLASVTFHHQYYLNTWDRLPRLAGGQAHNYNIYVDDTKVLAAKRLRKARYDAMSAADQLSFTKNYSFDPPINGSISTEDGALLVEKSVYVDTIWPLRNNQTDPSDPSYTGKILATDTVYVFHNEDGTTINSRGSSTDAGSKLGPFQATIKPFSWNTANGAAPYSLPASAYDDPMSLLDVIKAGAGAGRLTWDRQNWLKTAY</sequence>
<evidence type="ECO:0000313" key="2">
    <source>
        <dbReference type="Proteomes" id="UP001500547"/>
    </source>
</evidence>
<dbReference type="PANTHER" id="PTHR31683">
    <property type="entry name" value="PECTATE LYASE 18-RELATED"/>
    <property type="match status" value="1"/>
</dbReference>
<evidence type="ECO:0000313" key="1">
    <source>
        <dbReference type="EMBL" id="GAA5172240.1"/>
    </source>
</evidence>
<keyword evidence="2" id="KW-1185">Reference proteome</keyword>
<dbReference type="SUPFAM" id="SSF51126">
    <property type="entry name" value="Pectin lyase-like"/>
    <property type="match status" value="1"/>
</dbReference>
<name>A0ABP9R6W4_9RHOO</name>
<accession>A0ABP9R6W4</accession>
<reference evidence="2" key="1">
    <citation type="journal article" date="2019" name="Int. J. Syst. Evol. Microbiol.">
        <title>The Global Catalogue of Microorganisms (GCM) 10K type strain sequencing project: providing services to taxonomists for standard genome sequencing and annotation.</title>
        <authorList>
            <consortium name="The Broad Institute Genomics Platform"/>
            <consortium name="The Broad Institute Genome Sequencing Center for Infectious Disease"/>
            <person name="Wu L."/>
            <person name="Ma J."/>
        </authorList>
    </citation>
    <scope>NUCLEOTIDE SEQUENCE [LARGE SCALE GENOMIC DNA]</scope>
    <source>
        <strain evidence="2">JCM 18715</strain>
    </source>
</reference>
<dbReference type="Gene3D" id="2.160.20.10">
    <property type="entry name" value="Single-stranded right-handed beta-helix, Pectin lyase-like"/>
    <property type="match status" value="1"/>
</dbReference>
<comment type="caution">
    <text evidence="1">The sequence shown here is derived from an EMBL/GenBank/DDBJ whole genome shotgun (WGS) entry which is preliminary data.</text>
</comment>
<organism evidence="1 2">
    <name type="scientific">Viridibacterium curvum</name>
    <dbReference type="NCBI Taxonomy" id="1101404"/>
    <lineage>
        <taxon>Bacteria</taxon>
        <taxon>Pseudomonadati</taxon>
        <taxon>Pseudomonadota</taxon>
        <taxon>Betaproteobacteria</taxon>
        <taxon>Rhodocyclales</taxon>
        <taxon>Rhodocyclaceae</taxon>
        <taxon>Viridibacterium</taxon>
    </lineage>
</organism>
<dbReference type="InterPro" id="IPR045032">
    <property type="entry name" value="PEL"/>
</dbReference>
<dbReference type="InterPro" id="IPR011050">
    <property type="entry name" value="Pectin_lyase_fold/virulence"/>
</dbReference>
<dbReference type="Proteomes" id="UP001500547">
    <property type="component" value="Unassembled WGS sequence"/>
</dbReference>
<proteinExistence type="predicted"/>